<gene>
    <name evidence="9" type="ORF">D3H35_28740</name>
</gene>
<dbReference type="OrthoDB" id="759642at2"/>
<name>A0A398CEV1_9BACL</name>
<evidence type="ECO:0000313" key="10">
    <source>
        <dbReference type="Proteomes" id="UP000266340"/>
    </source>
</evidence>
<dbReference type="PANTHER" id="PTHR34220:SF7">
    <property type="entry name" value="SENSOR HISTIDINE KINASE YPDA"/>
    <property type="match status" value="1"/>
</dbReference>
<dbReference type="GO" id="GO:0005886">
    <property type="term" value="C:plasma membrane"/>
    <property type="evidence" value="ECO:0007669"/>
    <property type="project" value="UniProtKB-SubCell"/>
</dbReference>
<dbReference type="InterPro" id="IPR050640">
    <property type="entry name" value="Bact_2-comp_sensor_kinase"/>
</dbReference>
<dbReference type="Proteomes" id="UP000266340">
    <property type="component" value="Unassembled WGS sequence"/>
</dbReference>
<proteinExistence type="predicted"/>
<evidence type="ECO:0000256" key="4">
    <source>
        <dbReference type="ARBA" id="ARBA00022679"/>
    </source>
</evidence>
<comment type="subcellular location">
    <subcellularLocation>
        <location evidence="1">Cell membrane</location>
        <topology evidence="1">Multi-pass membrane protein</topology>
    </subcellularLocation>
</comment>
<dbReference type="PANTHER" id="PTHR34220">
    <property type="entry name" value="SENSOR HISTIDINE KINASE YPDA"/>
    <property type="match status" value="1"/>
</dbReference>
<accession>A0A398CEV1</accession>
<dbReference type="SUPFAM" id="SSF55874">
    <property type="entry name" value="ATPase domain of HSP90 chaperone/DNA topoisomerase II/histidine kinase"/>
    <property type="match status" value="1"/>
</dbReference>
<dbReference type="InterPro" id="IPR003594">
    <property type="entry name" value="HATPase_dom"/>
</dbReference>
<dbReference type="SMART" id="SM00304">
    <property type="entry name" value="HAMP"/>
    <property type="match status" value="1"/>
</dbReference>
<evidence type="ECO:0000256" key="5">
    <source>
        <dbReference type="ARBA" id="ARBA00022777"/>
    </source>
</evidence>
<dbReference type="CDD" id="cd06225">
    <property type="entry name" value="HAMP"/>
    <property type="match status" value="1"/>
</dbReference>
<dbReference type="GO" id="GO:0000155">
    <property type="term" value="F:phosphorelay sensor kinase activity"/>
    <property type="evidence" value="ECO:0007669"/>
    <property type="project" value="InterPro"/>
</dbReference>
<organism evidence="9 10">
    <name type="scientific">Cohnella faecalis</name>
    <dbReference type="NCBI Taxonomy" id="2315694"/>
    <lineage>
        <taxon>Bacteria</taxon>
        <taxon>Bacillati</taxon>
        <taxon>Bacillota</taxon>
        <taxon>Bacilli</taxon>
        <taxon>Bacillales</taxon>
        <taxon>Paenibacillaceae</taxon>
        <taxon>Cohnella</taxon>
    </lineage>
</organism>
<keyword evidence="6 7" id="KW-0472">Membrane</keyword>
<dbReference type="InterPro" id="IPR036890">
    <property type="entry name" value="HATPase_C_sf"/>
</dbReference>
<feature type="transmembrane region" description="Helical" evidence="7">
    <location>
        <begin position="12"/>
        <end position="33"/>
    </location>
</feature>
<keyword evidence="3" id="KW-0597">Phosphoprotein</keyword>
<dbReference type="PROSITE" id="PS50885">
    <property type="entry name" value="HAMP"/>
    <property type="match status" value="1"/>
</dbReference>
<keyword evidence="5" id="KW-0418">Kinase</keyword>
<dbReference type="EMBL" id="QXJM01000056">
    <property type="protein sequence ID" value="RIE00402.1"/>
    <property type="molecule type" value="Genomic_DNA"/>
</dbReference>
<evidence type="ECO:0000256" key="7">
    <source>
        <dbReference type="SAM" id="Phobius"/>
    </source>
</evidence>
<evidence type="ECO:0000256" key="3">
    <source>
        <dbReference type="ARBA" id="ARBA00022553"/>
    </source>
</evidence>
<dbReference type="InterPro" id="IPR010559">
    <property type="entry name" value="Sig_transdc_His_kin_internal"/>
</dbReference>
<evidence type="ECO:0000256" key="1">
    <source>
        <dbReference type="ARBA" id="ARBA00004651"/>
    </source>
</evidence>
<dbReference type="SUPFAM" id="SSF158472">
    <property type="entry name" value="HAMP domain-like"/>
    <property type="match status" value="1"/>
</dbReference>
<dbReference type="Gene3D" id="3.30.565.10">
    <property type="entry name" value="Histidine kinase-like ATPase, C-terminal domain"/>
    <property type="match status" value="1"/>
</dbReference>
<evidence type="ECO:0000256" key="6">
    <source>
        <dbReference type="ARBA" id="ARBA00023136"/>
    </source>
</evidence>
<evidence type="ECO:0000256" key="2">
    <source>
        <dbReference type="ARBA" id="ARBA00022475"/>
    </source>
</evidence>
<comment type="caution">
    <text evidence="9">The sequence shown here is derived from an EMBL/GenBank/DDBJ whole genome shotgun (WGS) entry which is preliminary data.</text>
</comment>
<evidence type="ECO:0000259" key="8">
    <source>
        <dbReference type="PROSITE" id="PS50885"/>
    </source>
</evidence>
<keyword evidence="2" id="KW-1003">Cell membrane</keyword>
<dbReference type="InterPro" id="IPR003660">
    <property type="entry name" value="HAMP_dom"/>
</dbReference>
<feature type="transmembrane region" description="Helical" evidence="7">
    <location>
        <begin position="281"/>
        <end position="301"/>
    </location>
</feature>
<keyword evidence="4" id="KW-0808">Transferase</keyword>
<reference evidence="9 10" key="1">
    <citation type="submission" date="2018-09" db="EMBL/GenBank/DDBJ databases">
        <title>Cohnella cavernae sp. nov., isolated from a karst cave.</title>
        <authorList>
            <person name="Zhu H."/>
        </authorList>
    </citation>
    <scope>NUCLEOTIDE SEQUENCE [LARGE SCALE GENOMIC DNA]</scope>
    <source>
        <strain evidence="9 10">K2E09-144</strain>
    </source>
</reference>
<evidence type="ECO:0000313" key="9">
    <source>
        <dbReference type="EMBL" id="RIE00402.1"/>
    </source>
</evidence>
<dbReference type="AlphaFoldDB" id="A0A398CEV1"/>
<keyword evidence="7" id="KW-0812">Transmembrane</keyword>
<dbReference type="RefSeq" id="WP_119152520.1">
    <property type="nucleotide sequence ID" value="NZ_JBHSOV010000044.1"/>
</dbReference>
<keyword evidence="10" id="KW-1185">Reference proteome</keyword>
<dbReference type="Pfam" id="PF02518">
    <property type="entry name" value="HATPase_c"/>
    <property type="match status" value="1"/>
</dbReference>
<sequence length="584" mass="67344">MLHLQDIRRSSIRMKMLAGLFLIVIPLIGFIIYSNVYAIEVVRNQVAKSSKDLLSLYRDQLDARLKEVDNYLTGIMLDPDLSNLEFVSSPDQRLISKQQIYTNLSNAIFRYPLLDGLFVYIPSDDHFLYSFTSQSTMNDRMYMKSLISETVSQNRVSGNQKDWFIQKNGDQVYIVRYLMLNNTSIVGAWFNARSLQTPLDLLGIGEQGATLLGDDHGSAITDSEFIRENGVVIRPEASSYYLTGTKRRFIAVGERSHEGDFSLYAFIPENRILQHLPTLKMISYFLPFASIVILLLGLLFLRNSLLVPLNRLLKAMNRIKQGNLDMQIKQEATSMEFQMVNDTFNNMMEQIKNLRISVYEEQLNKQKAELQHLQLQIKPHFFINTLNMMHVMARMKDVVRMEEMSLCLIRYFRYMFQSNLSFVSLKEELQHVRNYLRIQEMRYPDLLKYEIQAPDFLMGTPVPPLVVHTLVENAIKHAVTLNDPVWIYIDLEMMEPPDSGLLIQVRDTGPGFREGVIQQVVNNQRIFDEEGEHIGIWNLKQRLKLLYEDQAVVVLKNLQPNGASVEITLPFSPSSRTNSSGGRG</sequence>
<dbReference type="Pfam" id="PF00672">
    <property type="entry name" value="HAMP"/>
    <property type="match status" value="1"/>
</dbReference>
<dbReference type="Gene3D" id="6.10.340.10">
    <property type="match status" value="1"/>
</dbReference>
<dbReference type="Pfam" id="PF06580">
    <property type="entry name" value="His_kinase"/>
    <property type="match status" value="1"/>
</dbReference>
<feature type="domain" description="HAMP" evidence="8">
    <location>
        <begin position="303"/>
        <end position="356"/>
    </location>
</feature>
<protein>
    <submittedName>
        <fullName evidence="9">HAMP domain-containing protein</fullName>
    </submittedName>
</protein>
<keyword evidence="7" id="KW-1133">Transmembrane helix</keyword>